<reference evidence="1 2" key="1">
    <citation type="submission" date="2023-09" db="EMBL/GenBank/DDBJ databases">
        <title>Novel taxa isolated from Blanes Bay.</title>
        <authorList>
            <person name="Rey-Velasco X."/>
            <person name="Lucena T."/>
        </authorList>
    </citation>
    <scope>NUCLEOTIDE SEQUENCE [LARGE SCALE GENOMIC DNA]</scope>
    <source>
        <strain evidence="1 2">S356</strain>
    </source>
</reference>
<keyword evidence="2" id="KW-1185">Reference proteome</keyword>
<evidence type="ECO:0000313" key="1">
    <source>
        <dbReference type="EMBL" id="MDT7831700.1"/>
    </source>
</evidence>
<evidence type="ECO:0000313" key="2">
    <source>
        <dbReference type="Proteomes" id="UP001257277"/>
    </source>
</evidence>
<sequence length="168" mass="19113">MKKISLIIIVFALYVGCSIDDDSGITESARQEYIVTPKQIDFEVVFKTDAYQHLPGPIHGNFFGVNYQIINSQSEWNTLYDFITNNGILHPAVFPPEFIDLNAYTVIFLTAEWDCTSCKVWIENVTEFRDKIEIKIDSLLIGGTFFSGDQNIYIATIPKTSKPIFVIE</sequence>
<name>A0ABU3LDB1_9FLAO</name>
<accession>A0ABU3LDB1</accession>
<dbReference type="Proteomes" id="UP001257277">
    <property type="component" value="Unassembled WGS sequence"/>
</dbReference>
<proteinExistence type="predicted"/>
<dbReference type="EMBL" id="JAVTTO010000002">
    <property type="protein sequence ID" value="MDT7831700.1"/>
    <property type="molecule type" value="Genomic_DNA"/>
</dbReference>
<comment type="caution">
    <text evidence="1">The sequence shown here is derived from an EMBL/GenBank/DDBJ whole genome shotgun (WGS) entry which is preliminary data.</text>
</comment>
<dbReference type="RefSeq" id="WP_349240958.1">
    <property type="nucleotide sequence ID" value="NZ_JAVTTO010000002.1"/>
</dbReference>
<protein>
    <recommendedName>
        <fullName evidence="3">Lipoprotein</fullName>
    </recommendedName>
</protein>
<evidence type="ECO:0008006" key="3">
    <source>
        <dbReference type="Google" id="ProtNLM"/>
    </source>
</evidence>
<gene>
    <name evidence="1" type="ORF">RQM59_04875</name>
</gene>
<organism evidence="1 2">
    <name type="scientific">Asprobacillus argus</name>
    <dbReference type="NCBI Taxonomy" id="3076534"/>
    <lineage>
        <taxon>Bacteria</taxon>
        <taxon>Pseudomonadati</taxon>
        <taxon>Bacteroidota</taxon>
        <taxon>Flavobacteriia</taxon>
        <taxon>Flavobacteriales</taxon>
        <taxon>Flavobacteriaceae</taxon>
        <taxon>Asprobacillus</taxon>
    </lineage>
</organism>